<dbReference type="PANTHER" id="PTHR19317">
    <property type="entry name" value="PRENYLATED RAB ACCEPTOR 1-RELATED"/>
    <property type="match status" value="1"/>
</dbReference>
<evidence type="ECO:0000256" key="5">
    <source>
        <dbReference type="ARBA" id="ARBA00022989"/>
    </source>
</evidence>
<keyword evidence="5 7" id="KW-1133">Transmembrane helix</keyword>
<dbReference type="GO" id="GO:0005794">
    <property type="term" value="C:Golgi apparatus"/>
    <property type="evidence" value="ECO:0007669"/>
    <property type="project" value="TreeGrafter"/>
</dbReference>
<dbReference type="InterPro" id="IPR004895">
    <property type="entry name" value="Prenylated_rab_accept_PRA1"/>
</dbReference>
<evidence type="ECO:0000256" key="7">
    <source>
        <dbReference type="RuleBase" id="RU363107"/>
    </source>
</evidence>
<feature type="transmembrane region" description="Helical" evidence="7">
    <location>
        <begin position="134"/>
        <end position="167"/>
    </location>
</feature>
<dbReference type="GO" id="GO:0008021">
    <property type="term" value="C:synaptic vesicle"/>
    <property type="evidence" value="ECO:0007669"/>
    <property type="project" value="UniProtKB-SubCell"/>
</dbReference>
<evidence type="ECO:0000313" key="8">
    <source>
        <dbReference type="EMBL" id="CAH1272705.1"/>
    </source>
</evidence>
<evidence type="ECO:0000256" key="1">
    <source>
        <dbReference type="ARBA" id="ARBA00004141"/>
    </source>
</evidence>
<proteinExistence type="inferred from homology"/>
<evidence type="ECO:0000313" key="9">
    <source>
        <dbReference type="Proteomes" id="UP000838412"/>
    </source>
</evidence>
<reference evidence="8" key="1">
    <citation type="submission" date="2022-01" db="EMBL/GenBank/DDBJ databases">
        <authorList>
            <person name="Braso-Vives M."/>
        </authorList>
    </citation>
    <scope>NUCLEOTIDE SEQUENCE</scope>
</reference>
<name>A0A8K0AE00_BRALA</name>
<evidence type="ECO:0000256" key="6">
    <source>
        <dbReference type="ARBA" id="ARBA00023136"/>
    </source>
</evidence>
<evidence type="ECO:0000256" key="4">
    <source>
        <dbReference type="ARBA" id="ARBA00022692"/>
    </source>
</evidence>
<dbReference type="EMBL" id="OV696693">
    <property type="protein sequence ID" value="CAH1272705.1"/>
    <property type="molecule type" value="Genomic_DNA"/>
</dbReference>
<dbReference type="AlphaFoldDB" id="A0A8K0AE00"/>
<dbReference type="GO" id="GO:0016020">
    <property type="term" value="C:membrane"/>
    <property type="evidence" value="ECO:0007669"/>
    <property type="project" value="UniProtKB-SubCell"/>
</dbReference>
<dbReference type="PANTHER" id="PTHR19317:SF0">
    <property type="entry name" value="PRENYLATED RAB ACCEPTOR PROTEIN 1"/>
    <property type="match status" value="1"/>
</dbReference>
<keyword evidence="4 7" id="KW-0812">Transmembrane</keyword>
<comment type="subcellular location">
    <subcellularLocation>
        <location evidence="2">Cytoplasmic vesicle</location>
        <location evidence="2">Secretory vesicle</location>
        <location evidence="2">Synaptic vesicle</location>
    </subcellularLocation>
    <subcellularLocation>
        <location evidence="1 7">Membrane</location>
        <topology evidence="1 7">Multi-pass membrane protein</topology>
    </subcellularLocation>
</comment>
<keyword evidence="9" id="KW-1185">Reference proteome</keyword>
<feature type="transmembrane region" description="Helical" evidence="7">
    <location>
        <begin position="80"/>
        <end position="113"/>
    </location>
</feature>
<organism evidence="8 9">
    <name type="scientific">Branchiostoma lanceolatum</name>
    <name type="common">Common lancelet</name>
    <name type="synonym">Amphioxus lanceolatum</name>
    <dbReference type="NCBI Taxonomy" id="7740"/>
    <lineage>
        <taxon>Eukaryota</taxon>
        <taxon>Metazoa</taxon>
        <taxon>Chordata</taxon>
        <taxon>Cephalochordata</taxon>
        <taxon>Leptocardii</taxon>
        <taxon>Amphioxiformes</taxon>
        <taxon>Branchiostomatidae</taxon>
        <taxon>Branchiostoma</taxon>
    </lineage>
</organism>
<sequence length="188" mass="20862">MDPEKVTGDIEIPADQQKQGLAGKMMTLSSPAAREWLEKRRGNIRPWAEFVATAKFRSPANPAAWGKRVMKNVEFYQSNYLFVFLGLVVYCILTNPLLLIAIAACLGACYIIKLRSDEKKLMLMGKELSVAQQYGVVAVASFPLFWLASAGTTVFWVIGASFFLIMLHASLHAEGGEDETEPMLEEIV</sequence>
<gene>
    <name evidence="8" type="primary">RABAC1</name>
    <name evidence="8" type="ORF">BLAG_LOCUS24278</name>
</gene>
<evidence type="ECO:0000256" key="3">
    <source>
        <dbReference type="ARBA" id="ARBA00006483"/>
    </source>
</evidence>
<evidence type="ECO:0000256" key="2">
    <source>
        <dbReference type="ARBA" id="ARBA00004234"/>
    </source>
</evidence>
<accession>A0A8K0AE00</accession>
<comment type="similarity">
    <text evidence="3 7">Belongs to the PRA1 family.</text>
</comment>
<dbReference type="Proteomes" id="UP000838412">
    <property type="component" value="Chromosome 8"/>
</dbReference>
<keyword evidence="6 7" id="KW-0472">Membrane</keyword>
<dbReference type="Pfam" id="PF03208">
    <property type="entry name" value="PRA1"/>
    <property type="match status" value="1"/>
</dbReference>
<dbReference type="OrthoDB" id="63113at2759"/>
<protein>
    <recommendedName>
        <fullName evidence="7">PRA1 family protein</fullName>
    </recommendedName>
</protein>